<accession>A0AAW0QUM8</accession>
<name>A0AAW0QUM8_9PEZI</name>
<dbReference type="EMBL" id="JAQQWP010000007">
    <property type="protein sequence ID" value="KAK8109636.1"/>
    <property type="molecule type" value="Genomic_DNA"/>
</dbReference>
<gene>
    <name evidence="2" type="ORF">PG999_007773</name>
</gene>
<evidence type="ECO:0000256" key="1">
    <source>
        <dbReference type="SAM" id="SignalP"/>
    </source>
</evidence>
<dbReference type="AlphaFoldDB" id="A0AAW0QUM8"/>
<organism evidence="2 3">
    <name type="scientific">Apiospora kogelbergensis</name>
    <dbReference type="NCBI Taxonomy" id="1337665"/>
    <lineage>
        <taxon>Eukaryota</taxon>
        <taxon>Fungi</taxon>
        <taxon>Dikarya</taxon>
        <taxon>Ascomycota</taxon>
        <taxon>Pezizomycotina</taxon>
        <taxon>Sordariomycetes</taxon>
        <taxon>Xylariomycetidae</taxon>
        <taxon>Amphisphaeriales</taxon>
        <taxon>Apiosporaceae</taxon>
        <taxon>Apiospora</taxon>
    </lineage>
</organism>
<reference evidence="2 3" key="1">
    <citation type="submission" date="2023-01" db="EMBL/GenBank/DDBJ databases">
        <title>Analysis of 21 Apiospora genomes using comparative genomics revels a genus with tremendous synthesis potential of carbohydrate active enzymes and secondary metabolites.</title>
        <authorList>
            <person name="Sorensen T."/>
        </authorList>
    </citation>
    <scope>NUCLEOTIDE SEQUENCE [LARGE SCALE GENOMIC DNA]</scope>
    <source>
        <strain evidence="2 3">CBS 117206</strain>
    </source>
</reference>
<feature type="chain" id="PRO_5043486063" evidence="1">
    <location>
        <begin position="18"/>
        <end position="112"/>
    </location>
</feature>
<feature type="signal peptide" evidence="1">
    <location>
        <begin position="1"/>
        <end position="17"/>
    </location>
</feature>
<comment type="caution">
    <text evidence="2">The sequence shown here is derived from an EMBL/GenBank/DDBJ whole genome shotgun (WGS) entry which is preliminary data.</text>
</comment>
<proteinExistence type="predicted"/>
<protein>
    <submittedName>
        <fullName evidence="2">Uncharacterized protein</fullName>
    </submittedName>
</protein>
<keyword evidence="1" id="KW-0732">Signal</keyword>
<evidence type="ECO:0000313" key="2">
    <source>
        <dbReference type="EMBL" id="KAK8109636.1"/>
    </source>
</evidence>
<evidence type="ECO:0000313" key="3">
    <source>
        <dbReference type="Proteomes" id="UP001392437"/>
    </source>
</evidence>
<dbReference type="Proteomes" id="UP001392437">
    <property type="component" value="Unassembled WGS sequence"/>
</dbReference>
<keyword evidence="3" id="KW-1185">Reference proteome</keyword>
<sequence>MQFRPLEILALASFTLAQDLSEIGLVCSNLYTPDGRVKLDPTNSFIIESGPCEAIGGKVEANGIICCPKSNDNKDITPYNAPCNRLGGTVQWSTTFTGTKHEIVPAGWKCPK</sequence>